<organism evidence="2 3">
    <name type="scientific">Gossypium arboreum</name>
    <name type="common">Tree cotton</name>
    <name type="synonym">Gossypium nanking</name>
    <dbReference type="NCBI Taxonomy" id="29729"/>
    <lineage>
        <taxon>Eukaryota</taxon>
        <taxon>Viridiplantae</taxon>
        <taxon>Streptophyta</taxon>
        <taxon>Embryophyta</taxon>
        <taxon>Tracheophyta</taxon>
        <taxon>Spermatophyta</taxon>
        <taxon>Magnoliopsida</taxon>
        <taxon>eudicotyledons</taxon>
        <taxon>Gunneridae</taxon>
        <taxon>Pentapetalae</taxon>
        <taxon>rosids</taxon>
        <taxon>malvids</taxon>
        <taxon>Malvales</taxon>
        <taxon>Malvaceae</taxon>
        <taxon>Malvoideae</taxon>
        <taxon>Gossypium</taxon>
    </lineage>
</organism>
<proteinExistence type="predicted"/>
<keyword evidence="1" id="KW-1133">Transmembrane helix</keyword>
<keyword evidence="1" id="KW-0472">Membrane</keyword>
<reference evidence="3" key="1">
    <citation type="submission" date="2014-09" db="EMBL/GenBank/DDBJ databases">
        <authorList>
            <person name="Mudge J."/>
            <person name="Ramaraj T."/>
            <person name="Lindquist I.E."/>
            <person name="Bharti A.K."/>
            <person name="Sundararajan A."/>
            <person name="Cameron C.T."/>
            <person name="Woodward J.E."/>
            <person name="May G.D."/>
            <person name="Brubaker C."/>
            <person name="Broadhvest J."/>
            <person name="Wilkins T.A."/>
        </authorList>
    </citation>
    <scope>NUCLEOTIDE SEQUENCE</scope>
    <source>
        <strain evidence="3">cv. AKA8401</strain>
    </source>
</reference>
<dbReference type="EMBL" id="JRRC01478534">
    <property type="protein sequence ID" value="KHG07623.1"/>
    <property type="molecule type" value="Genomic_DNA"/>
</dbReference>
<evidence type="ECO:0000313" key="3">
    <source>
        <dbReference type="Proteomes" id="UP000032142"/>
    </source>
</evidence>
<protein>
    <submittedName>
        <fullName evidence="2">Alanine--tRNA ligase</fullName>
    </submittedName>
</protein>
<evidence type="ECO:0000313" key="2">
    <source>
        <dbReference type="EMBL" id="KHG07623.1"/>
    </source>
</evidence>
<gene>
    <name evidence="2" type="ORF">F383_33896</name>
</gene>
<dbReference type="Proteomes" id="UP000032142">
    <property type="component" value="Unassembled WGS sequence"/>
</dbReference>
<name>A0A0B0MZS0_GOSAR</name>
<dbReference type="GO" id="GO:0016874">
    <property type="term" value="F:ligase activity"/>
    <property type="evidence" value="ECO:0007669"/>
    <property type="project" value="UniProtKB-KW"/>
</dbReference>
<keyword evidence="2" id="KW-0436">Ligase</keyword>
<evidence type="ECO:0000256" key="1">
    <source>
        <dbReference type="SAM" id="Phobius"/>
    </source>
</evidence>
<feature type="transmembrane region" description="Helical" evidence="1">
    <location>
        <begin position="47"/>
        <end position="69"/>
    </location>
</feature>
<keyword evidence="3" id="KW-1185">Reference proteome</keyword>
<keyword evidence="1" id="KW-0812">Transmembrane</keyword>
<dbReference type="AlphaFoldDB" id="A0A0B0MZS0"/>
<sequence length="71" mass="7677">MEPGPRPEKEQDFGLNRINCPYFVTSIAKLAQGSKDVGGSITLSTGYLGIVSLNILSMACIGTWSICYLSY</sequence>
<accession>A0A0B0MZS0</accession>
<comment type="caution">
    <text evidence="2">The sequence shown here is derived from an EMBL/GenBank/DDBJ whole genome shotgun (WGS) entry which is preliminary data.</text>
</comment>